<dbReference type="Pfam" id="PF03097">
    <property type="entry name" value="BRO1"/>
    <property type="match status" value="1"/>
</dbReference>
<comment type="similarity">
    <text evidence="1">Belongs to the palC family.</text>
</comment>
<keyword evidence="5" id="KW-1185">Reference proteome</keyword>
<dbReference type="GO" id="GO:0005886">
    <property type="term" value="C:plasma membrane"/>
    <property type="evidence" value="ECO:0007669"/>
    <property type="project" value="TreeGrafter"/>
</dbReference>
<dbReference type="InterPro" id="IPR004328">
    <property type="entry name" value="BRO1_dom"/>
</dbReference>
<evidence type="ECO:0000259" key="3">
    <source>
        <dbReference type="SMART" id="SM01041"/>
    </source>
</evidence>
<dbReference type="InterPro" id="IPR037505">
    <property type="entry name" value="pH-resp_palC"/>
</dbReference>
<dbReference type="PANTHER" id="PTHR40463:SF1">
    <property type="entry name" value="PH-RESPONSE REGULATOR PROTEIN PALC"/>
    <property type="match status" value="1"/>
</dbReference>
<accession>A0AAF0J7F3</accession>
<dbReference type="GO" id="GO:0071467">
    <property type="term" value="P:cellular response to pH"/>
    <property type="evidence" value="ECO:0007669"/>
    <property type="project" value="InterPro"/>
</dbReference>
<proteinExistence type="inferred from homology"/>
<dbReference type="EMBL" id="CP119881">
    <property type="protein sequence ID" value="WFD36552.1"/>
    <property type="molecule type" value="Genomic_DNA"/>
</dbReference>
<dbReference type="SMART" id="SM01041">
    <property type="entry name" value="BRO1"/>
    <property type="match status" value="1"/>
</dbReference>
<sequence>MYVYVLPTTSKVAFQDFVRTDRYASELSVATQMRASMRQWLKTQQASPDALRTIQVVSDYLPYLVGIYNALLTDDIVALGNAPFKWHSSLSRAPGNPSMQCPAAGFELAFTLLVYAMSLSNHASALINALGGYELDAMQGNDARTAGDEKLRVAADYLCRASGAFEYIATRISPQWMQQVHGSAVPDVQHETCLALAKIALADANTLAIRRLLAPALAHATDTLTPGPPLPPAHPSPSLLAKLEVYTADLYAEALALLRTLGRKRDAPESTGRRWQPVDRLRSAVDTLRTEAKSLAGDGLVTSSLITHLEQESQWHRALAFKWLGVDAGEAGGDTGRAVAFLEAAHSQMKDTLPRMFGGGPIGVRGGRAAAQWAQLAARPGGSLRAWRELELASVRRLADVYKRLNDTVSFQRIPAAGELALLVPGGRAALEPKAYAPPTPAFGPTTHVGDAADMLISGAPAREAYY</sequence>
<reference evidence="4" key="1">
    <citation type="submission" date="2023-03" db="EMBL/GenBank/DDBJ databases">
        <title>Mating type loci evolution in Malassezia.</title>
        <authorList>
            <person name="Coelho M.A."/>
        </authorList>
    </citation>
    <scope>NUCLEOTIDE SEQUENCE</scope>
    <source>
        <strain evidence="4">CBS 11721</strain>
    </source>
</reference>
<feature type="domain" description="BRO1" evidence="3">
    <location>
        <begin position="4"/>
        <end position="453"/>
    </location>
</feature>
<evidence type="ECO:0000313" key="4">
    <source>
        <dbReference type="EMBL" id="WFD36552.1"/>
    </source>
</evidence>
<dbReference type="Proteomes" id="UP001219933">
    <property type="component" value="Chromosome 5"/>
</dbReference>
<evidence type="ECO:0000256" key="1">
    <source>
        <dbReference type="ARBA" id="ARBA00010997"/>
    </source>
</evidence>
<protein>
    <recommendedName>
        <fullName evidence="2">pH-response regulator protein palC</fullName>
    </recommendedName>
</protein>
<gene>
    <name evidence="4" type="ORF">MCUN1_003435</name>
</gene>
<dbReference type="InterPro" id="IPR038499">
    <property type="entry name" value="BRO1_sf"/>
</dbReference>
<dbReference type="Gene3D" id="1.25.40.280">
    <property type="entry name" value="alix/aip1 like domains"/>
    <property type="match status" value="1"/>
</dbReference>
<organism evidence="4 5">
    <name type="scientific">Malassezia cuniculi</name>
    <dbReference type="NCBI Taxonomy" id="948313"/>
    <lineage>
        <taxon>Eukaryota</taxon>
        <taxon>Fungi</taxon>
        <taxon>Dikarya</taxon>
        <taxon>Basidiomycota</taxon>
        <taxon>Ustilaginomycotina</taxon>
        <taxon>Malasseziomycetes</taxon>
        <taxon>Malasseziales</taxon>
        <taxon>Malasseziaceae</taxon>
        <taxon>Malassezia</taxon>
    </lineage>
</organism>
<dbReference type="AlphaFoldDB" id="A0AAF0J7F3"/>
<evidence type="ECO:0000256" key="2">
    <source>
        <dbReference type="ARBA" id="ARBA00022193"/>
    </source>
</evidence>
<name>A0AAF0J7F3_9BASI</name>
<dbReference type="PANTHER" id="PTHR40463">
    <property type="entry name" value="PH-RESPONSE REGULATOR PROTEIN PALC"/>
    <property type="match status" value="1"/>
</dbReference>
<evidence type="ECO:0000313" key="5">
    <source>
        <dbReference type="Proteomes" id="UP001219933"/>
    </source>
</evidence>